<evidence type="ECO:0000259" key="2">
    <source>
        <dbReference type="Pfam" id="PF00849"/>
    </source>
</evidence>
<dbReference type="PATRIC" id="fig|84531.8.peg.2116"/>
<feature type="domain" description="Pseudouridine synthase RsuA/RluA-like" evidence="2">
    <location>
        <begin position="109"/>
        <end position="256"/>
    </location>
</feature>
<evidence type="ECO:0000313" key="3">
    <source>
        <dbReference type="EMBL" id="ALN80237.1"/>
    </source>
</evidence>
<gene>
    <name evidence="3" type="ORF">LA76x_2098</name>
</gene>
<dbReference type="InterPro" id="IPR020103">
    <property type="entry name" value="PsdUridine_synth_cat_dom_sf"/>
</dbReference>
<dbReference type="AlphaFoldDB" id="A0A0S2F9V4"/>
<dbReference type="EMBL" id="CP011129">
    <property type="protein sequence ID" value="ALN80237.1"/>
    <property type="molecule type" value="Genomic_DNA"/>
</dbReference>
<dbReference type="Gene3D" id="3.30.2350.10">
    <property type="entry name" value="Pseudouridine synthase"/>
    <property type="match status" value="1"/>
</dbReference>
<dbReference type="PANTHER" id="PTHR21600">
    <property type="entry name" value="MITOCHONDRIAL RNA PSEUDOURIDINE SYNTHASE"/>
    <property type="match status" value="1"/>
</dbReference>
<dbReference type="STRING" id="84531.LA76x_2098"/>
<dbReference type="PROSITE" id="PS01129">
    <property type="entry name" value="PSI_RLU"/>
    <property type="match status" value="1"/>
</dbReference>
<accession>A0A0S2F9V4</accession>
<dbReference type="SUPFAM" id="SSF55120">
    <property type="entry name" value="Pseudouridine synthase"/>
    <property type="match status" value="1"/>
</dbReference>
<name>A0A0S2F9V4_LYSAN</name>
<keyword evidence="4" id="KW-1185">Reference proteome</keyword>
<dbReference type="GO" id="GO:0003723">
    <property type="term" value="F:RNA binding"/>
    <property type="evidence" value="ECO:0007669"/>
    <property type="project" value="InterPro"/>
</dbReference>
<dbReference type="Pfam" id="PF00849">
    <property type="entry name" value="PseudoU_synth_2"/>
    <property type="match status" value="1"/>
</dbReference>
<dbReference type="GO" id="GO:0000455">
    <property type="term" value="P:enzyme-directed rRNA pseudouridine synthesis"/>
    <property type="evidence" value="ECO:0007669"/>
    <property type="project" value="TreeGrafter"/>
</dbReference>
<dbReference type="GO" id="GO:0140098">
    <property type="term" value="F:catalytic activity, acting on RNA"/>
    <property type="evidence" value="ECO:0007669"/>
    <property type="project" value="UniProtKB-ARBA"/>
</dbReference>
<dbReference type="PANTHER" id="PTHR21600:SF84">
    <property type="entry name" value="PSEUDOURIDINE SYNTHASE RSUA_RLUA-LIKE DOMAIN-CONTAINING PROTEIN"/>
    <property type="match status" value="1"/>
</dbReference>
<sequence length="312" mass="35299">MGEGGEVGDDAGMSTNEPNASLDGVAPSRLQLPPGPWTNLLDGLCARFPAIARERWLDRFARGRVLDAQRRPLAADAAYRVGMEILYFREVAEEPRIPFEERVLHRDAHLLVVDKPHFLPVTPSGGFVAETLLARLIRRYDEPELVPLHRLDRGTAGVMLFSRDPASRAAYQALFRERRIHKRYEALAPALPDLEFPLVRRSRIVAGEPFFRMCEADGEPNSETRIDVIDRDGPFWRYVLEPVTGRKHQLRVHLAALGAPILNDPFYPLSPQALADDYARPLKLLARSLRFVDPLEGSERWFESGLGLWPLE</sequence>
<dbReference type="eggNOG" id="COG0564">
    <property type="taxonomic scope" value="Bacteria"/>
</dbReference>
<organism evidence="3 4">
    <name type="scientific">Lysobacter antibioticus</name>
    <dbReference type="NCBI Taxonomy" id="84531"/>
    <lineage>
        <taxon>Bacteria</taxon>
        <taxon>Pseudomonadati</taxon>
        <taxon>Pseudomonadota</taxon>
        <taxon>Gammaproteobacteria</taxon>
        <taxon>Lysobacterales</taxon>
        <taxon>Lysobacteraceae</taxon>
        <taxon>Lysobacter</taxon>
    </lineage>
</organism>
<dbReference type="KEGG" id="lab:LA76x_2098"/>
<protein>
    <submittedName>
        <fullName evidence="3">RNA pseudouridylate synthase family protein</fullName>
    </submittedName>
</protein>
<proteinExistence type="predicted"/>
<feature type="region of interest" description="Disordered" evidence="1">
    <location>
        <begin position="1"/>
        <end position="28"/>
    </location>
</feature>
<dbReference type="InterPro" id="IPR006145">
    <property type="entry name" value="PsdUridine_synth_RsuA/RluA"/>
</dbReference>
<evidence type="ECO:0000313" key="4">
    <source>
        <dbReference type="Proteomes" id="UP000060787"/>
    </source>
</evidence>
<reference evidence="3 4" key="1">
    <citation type="journal article" date="2015" name="BMC Genomics">
        <title>Comparative genomics and metabolic profiling of the genus Lysobacter.</title>
        <authorList>
            <person name="de Bruijn I."/>
            <person name="Cheng X."/>
            <person name="de Jager V."/>
            <person name="Exposito R.G."/>
            <person name="Watrous J."/>
            <person name="Patel N."/>
            <person name="Postma J."/>
            <person name="Dorrestein P.C."/>
            <person name="Kobayashi D."/>
            <person name="Raaijmakers J.M."/>
        </authorList>
    </citation>
    <scope>NUCLEOTIDE SEQUENCE [LARGE SCALE GENOMIC DNA]</scope>
    <source>
        <strain evidence="3 4">76</strain>
    </source>
</reference>
<dbReference type="GO" id="GO:0009982">
    <property type="term" value="F:pseudouridine synthase activity"/>
    <property type="evidence" value="ECO:0007669"/>
    <property type="project" value="InterPro"/>
</dbReference>
<evidence type="ECO:0000256" key="1">
    <source>
        <dbReference type="SAM" id="MobiDB-lite"/>
    </source>
</evidence>
<dbReference type="InterPro" id="IPR050188">
    <property type="entry name" value="RluA_PseudoU_synthase"/>
</dbReference>
<dbReference type="Proteomes" id="UP000060787">
    <property type="component" value="Chromosome"/>
</dbReference>
<dbReference type="InterPro" id="IPR006224">
    <property type="entry name" value="PsdUridine_synth_RluA-like_CS"/>
</dbReference>